<sequence length="131" mass="15709">MRYLNEEDQELASRYLFLSMALTVISQDIQSIENGNFKIKEPYLELLRKMEHKGKVERQNLRQIMKNKQLQVIYLNKNESFCSYLFVSQGYEEKRNYFIPAIRKNVENIVYELMRKVLNPGNHSNRLEDAQ</sequence>
<accession>A0A0A5HJW3</accession>
<dbReference type="eggNOG" id="ENOG5032TNK">
    <property type="taxonomic scope" value="Bacteria"/>
</dbReference>
<name>A0A0A5HJW3_9BACI</name>
<protein>
    <submittedName>
        <fullName evidence="1">Uncharacterized protein</fullName>
    </submittedName>
</protein>
<gene>
    <name evidence="1" type="ORF">N783_20660</name>
</gene>
<reference evidence="1 2" key="1">
    <citation type="submission" date="2013-08" db="EMBL/GenBank/DDBJ databases">
        <authorList>
            <person name="Huang J."/>
            <person name="Wang G."/>
        </authorList>
    </citation>
    <scope>NUCLEOTIDE SEQUENCE [LARGE SCALE GENOMIC DNA]</scope>
    <source>
        <strain evidence="1 2">BH030004</strain>
    </source>
</reference>
<keyword evidence="2" id="KW-1185">Reference proteome</keyword>
<evidence type="ECO:0000313" key="1">
    <source>
        <dbReference type="EMBL" id="KGX83907.1"/>
    </source>
</evidence>
<proteinExistence type="predicted"/>
<evidence type="ECO:0000313" key="2">
    <source>
        <dbReference type="Proteomes" id="UP000030403"/>
    </source>
</evidence>
<comment type="caution">
    <text evidence="1">The sequence shown here is derived from an EMBL/GenBank/DDBJ whole genome shotgun (WGS) entry which is preliminary data.</text>
</comment>
<dbReference type="InterPro" id="IPR058600">
    <property type="entry name" value="YhjD-like"/>
</dbReference>
<organism evidence="1 2">
    <name type="scientific">Pontibacillus marinus BH030004 = DSM 16465</name>
    <dbReference type="NCBI Taxonomy" id="1385511"/>
    <lineage>
        <taxon>Bacteria</taxon>
        <taxon>Bacillati</taxon>
        <taxon>Bacillota</taxon>
        <taxon>Bacilli</taxon>
        <taxon>Bacillales</taxon>
        <taxon>Bacillaceae</taxon>
        <taxon>Pontibacillus</taxon>
    </lineage>
</organism>
<dbReference type="Proteomes" id="UP000030403">
    <property type="component" value="Unassembled WGS sequence"/>
</dbReference>
<dbReference type="AlphaFoldDB" id="A0A0A5HJW3"/>
<dbReference type="RefSeq" id="WP_051255133.1">
    <property type="nucleotide sequence ID" value="NZ_AULJ01000055.1"/>
</dbReference>
<dbReference type="OrthoDB" id="2988956at2"/>
<dbReference type="STRING" id="1385511.GCA_000425225_03738"/>
<dbReference type="Pfam" id="PF26325">
    <property type="entry name" value="YhjD"/>
    <property type="match status" value="1"/>
</dbReference>
<dbReference type="EMBL" id="AVPF01000076">
    <property type="protein sequence ID" value="KGX83907.1"/>
    <property type="molecule type" value="Genomic_DNA"/>
</dbReference>